<dbReference type="InterPro" id="IPR002347">
    <property type="entry name" value="SDR_fam"/>
</dbReference>
<dbReference type="EMBL" id="VCQV01000003">
    <property type="protein sequence ID" value="TWP38221.1"/>
    <property type="molecule type" value="Genomic_DNA"/>
</dbReference>
<dbReference type="Pfam" id="PF00106">
    <property type="entry name" value="adh_short"/>
    <property type="match status" value="1"/>
</dbReference>
<evidence type="ECO:0000313" key="4">
    <source>
        <dbReference type="EMBL" id="TWP38221.1"/>
    </source>
</evidence>
<dbReference type="Proteomes" id="UP000320244">
    <property type="component" value="Unassembled WGS sequence"/>
</dbReference>
<protein>
    <submittedName>
        <fullName evidence="4">SDR family oxidoreductase</fullName>
    </submittedName>
</protein>
<dbReference type="Gene3D" id="3.40.50.720">
    <property type="entry name" value="NAD(P)-binding Rossmann-like Domain"/>
    <property type="match status" value="1"/>
</dbReference>
<dbReference type="RefSeq" id="WP_146315198.1">
    <property type="nucleotide sequence ID" value="NZ_VCQV01000003.1"/>
</dbReference>
<dbReference type="PRINTS" id="PR00081">
    <property type="entry name" value="GDHRDH"/>
</dbReference>
<gene>
    <name evidence="4" type="ORF">FGL98_03055</name>
</gene>
<reference evidence="4 5" key="1">
    <citation type="submission" date="2019-05" db="EMBL/GenBank/DDBJ databases">
        <authorList>
            <person name="Lee S.D."/>
        </authorList>
    </citation>
    <scope>NUCLEOTIDE SEQUENCE [LARGE SCALE GENOMIC DNA]</scope>
    <source>
        <strain evidence="4 5">C5-26</strain>
    </source>
</reference>
<keyword evidence="2" id="KW-0560">Oxidoreductase</keyword>
<dbReference type="PRINTS" id="PR00080">
    <property type="entry name" value="SDRFAMILY"/>
</dbReference>
<dbReference type="GO" id="GO:0050664">
    <property type="term" value="F:oxidoreductase activity, acting on NAD(P)H, oxygen as acceptor"/>
    <property type="evidence" value="ECO:0007669"/>
    <property type="project" value="TreeGrafter"/>
</dbReference>
<evidence type="ECO:0000313" key="5">
    <source>
        <dbReference type="Proteomes" id="UP000320244"/>
    </source>
</evidence>
<dbReference type="CDD" id="cd05233">
    <property type="entry name" value="SDR_c"/>
    <property type="match status" value="1"/>
</dbReference>
<comment type="caution">
    <text evidence="4">The sequence shown here is derived from an EMBL/GenBank/DDBJ whole genome shotgun (WGS) entry which is preliminary data.</text>
</comment>
<evidence type="ECO:0000256" key="1">
    <source>
        <dbReference type="ARBA" id="ARBA00006484"/>
    </source>
</evidence>
<evidence type="ECO:0000256" key="3">
    <source>
        <dbReference type="RuleBase" id="RU000363"/>
    </source>
</evidence>
<organism evidence="4 5">
    <name type="scientific">Leekyejoonella antrihumi</name>
    <dbReference type="NCBI Taxonomy" id="1660198"/>
    <lineage>
        <taxon>Bacteria</taxon>
        <taxon>Bacillati</taxon>
        <taxon>Actinomycetota</taxon>
        <taxon>Actinomycetes</taxon>
        <taxon>Micrococcales</taxon>
        <taxon>Dermacoccaceae</taxon>
        <taxon>Leekyejoonella</taxon>
    </lineage>
</organism>
<reference evidence="4 5" key="2">
    <citation type="submission" date="2019-08" db="EMBL/GenBank/DDBJ databases">
        <title>Jejuicoccus antrihumi gen. nov., sp. nov., a new member of the family Dermacoccaceae isolated from a cave.</title>
        <authorList>
            <person name="Schumann P."/>
            <person name="Kim I.S."/>
        </authorList>
    </citation>
    <scope>NUCLEOTIDE SEQUENCE [LARGE SCALE GENOMIC DNA]</scope>
    <source>
        <strain evidence="4 5">C5-26</strain>
    </source>
</reference>
<proteinExistence type="inferred from homology"/>
<dbReference type="AlphaFoldDB" id="A0A563E7P1"/>
<dbReference type="InterPro" id="IPR036291">
    <property type="entry name" value="NAD(P)-bd_dom_sf"/>
</dbReference>
<comment type="similarity">
    <text evidence="1 3">Belongs to the short-chain dehydrogenases/reductases (SDR) family.</text>
</comment>
<dbReference type="PANTHER" id="PTHR43008:SF4">
    <property type="entry name" value="CHAIN DEHYDROGENASE, PUTATIVE (AFU_ORTHOLOGUE AFUA_4G08710)-RELATED"/>
    <property type="match status" value="1"/>
</dbReference>
<dbReference type="PROSITE" id="PS00061">
    <property type="entry name" value="ADH_SHORT"/>
    <property type="match status" value="1"/>
</dbReference>
<dbReference type="SUPFAM" id="SSF51735">
    <property type="entry name" value="NAD(P)-binding Rossmann-fold domains"/>
    <property type="match status" value="1"/>
</dbReference>
<accession>A0A563E7P1</accession>
<dbReference type="PANTHER" id="PTHR43008">
    <property type="entry name" value="BENZIL REDUCTASE"/>
    <property type="match status" value="1"/>
</dbReference>
<keyword evidence="5" id="KW-1185">Reference proteome</keyword>
<dbReference type="InterPro" id="IPR020904">
    <property type="entry name" value="Sc_DH/Rdtase_CS"/>
</dbReference>
<sequence length="259" mass="27978">MRDASRAASGRKVCLLTGAAGILGATFCRRWRHEYDICAVYRGGRLQVPTQEEWFIDPLSPHAALRENDNPVFAVKSNLREPAEVQRVVDLALARFGRIDLVVNAAVHVDRDRLTSLASSSDLLDETFAVNATLPIQLAAIVCRQFWQHSRQDNQAWGRNVINLSSMASLGVVAGVGLSAYSASKAALNMLTAHLAAELAPIGVRANVLAPTSFPQLVPTSLVADTVVDLDRSDLTGCIVQLDENGLRETPSAPSALHF</sequence>
<name>A0A563E7P1_9MICO</name>
<evidence type="ECO:0000256" key="2">
    <source>
        <dbReference type="ARBA" id="ARBA00023002"/>
    </source>
</evidence>
<dbReference type="OrthoDB" id="4538954at2"/>